<organism evidence="1 2">
    <name type="scientific">Pseudotamlana carrageenivorans</name>
    <dbReference type="NCBI Taxonomy" id="2069432"/>
    <lineage>
        <taxon>Bacteria</taxon>
        <taxon>Pseudomonadati</taxon>
        <taxon>Bacteroidota</taxon>
        <taxon>Flavobacteriia</taxon>
        <taxon>Flavobacteriales</taxon>
        <taxon>Flavobacteriaceae</taxon>
        <taxon>Pseudotamlana</taxon>
    </lineage>
</organism>
<sequence length="92" mass="10129">MKKLVLAVLIAVGVTFLVTYTYNQSQQETATESKIALNYITGWQDGYCEGWKFVTGEKCPTVPVAKQCDDCPNTYKSGFSMAFMAGIEAAQK</sequence>
<keyword evidence="2" id="KW-1185">Reference proteome</keyword>
<protein>
    <submittedName>
        <fullName evidence="1">Uncharacterized protein</fullName>
    </submittedName>
</protein>
<dbReference type="RefSeq" id="WP_102994855.1">
    <property type="nucleotide sequence ID" value="NZ_CP025938.1"/>
</dbReference>
<name>A0A2I7SFU6_9FLAO</name>
<dbReference type="KEGG" id="taj:C1A40_04510"/>
<reference evidence="2" key="1">
    <citation type="submission" date="2018-01" db="EMBL/GenBank/DDBJ databases">
        <title>Complete genome of Tamlana sp. UJ94.</title>
        <authorList>
            <person name="Jung J."/>
            <person name="Chung D."/>
            <person name="Bae S.S."/>
            <person name="Baek K."/>
        </authorList>
    </citation>
    <scope>NUCLEOTIDE SEQUENCE [LARGE SCALE GENOMIC DNA]</scope>
    <source>
        <strain evidence="2">UJ94</strain>
    </source>
</reference>
<dbReference type="OrthoDB" id="1444722at2"/>
<evidence type="ECO:0000313" key="2">
    <source>
        <dbReference type="Proteomes" id="UP000236592"/>
    </source>
</evidence>
<proteinExistence type="predicted"/>
<dbReference type="Proteomes" id="UP000236592">
    <property type="component" value="Chromosome"/>
</dbReference>
<evidence type="ECO:0000313" key="1">
    <source>
        <dbReference type="EMBL" id="AUS04781.1"/>
    </source>
</evidence>
<gene>
    <name evidence="1" type="ORF">C1A40_04510</name>
</gene>
<accession>A0A2I7SFU6</accession>
<dbReference type="AlphaFoldDB" id="A0A2I7SFU6"/>
<dbReference type="EMBL" id="CP025938">
    <property type="protein sequence ID" value="AUS04781.1"/>
    <property type="molecule type" value="Genomic_DNA"/>
</dbReference>